<organism evidence="1 2">
    <name type="scientific">Caballeronia mineralivorans PML1(12)</name>
    <dbReference type="NCBI Taxonomy" id="908627"/>
    <lineage>
        <taxon>Bacteria</taxon>
        <taxon>Pseudomonadati</taxon>
        <taxon>Pseudomonadota</taxon>
        <taxon>Betaproteobacteria</taxon>
        <taxon>Burkholderiales</taxon>
        <taxon>Burkholderiaceae</taxon>
        <taxon>Caballeronia</taxon>
    </lineage>
</organism>
<dbReference type="EMBL" id="AEJF01000115">
    <property type="protein sequence ID" value="KLU24850.1"/>
    <property type="molecule type" value="Genomic_DNA"/>
</dbReference>
<accession>A0A0J1CW96</accession>
<protein>
    <submittedName>
        <fullName evidence="1">Uncharacterized protein</fullName>
    </submittedName>
</protein>
<proteinExistence type="predicted"/>
<sequence>MHASITWRAVSTSPPSFINKPVAFDSSAKVPIFFDSAIITGSQIVYAIALLETIADSAMAIR</sequence>
<evidence type="ECO:0000313" key="2">
    <source>
        <dbReference type="Proteomes" id="UP000035963"/>
    </source>
</evidence>
<name>A0A0J1CW96_9BURK</name>
<dbReference type="AlphaFoldDB" id="A0A0J1CW96"/>
<keyword evidence="2" id="KW-1185">Reference proteome</keyword>
<evidence type="ECO:0000313" key="1">
    <source>
        <dbReference type="EMBL" id="KLU24850.1"/>
    </source>
</evidence>
<comment type="caution">
    <text evidence="1">The sequence shown here is derived from an EMBL/GenBank/DDBJ whole genome shotgun (WGS) entry which is preliminary data.</text>
</comment>
<reference evidence="1 2" key="1">
    <citation type="journal article" date="2015" name="Genome Announc.">
        <title>Draft Genome Sequence of Burkholderia sp. Strain PML1(12), an Ectomycorrhizosphere-Inhabiting Bacterium with Effective Mineral-Weathering Ability.</title>
        <authorList>
            <person name="Uroz S."/>
            <person name="Oger P."/>
        </authorList>
    </citation>
    <scope>NUCLEOTIDE SEQUENCE [LARGE SCALE GENOMIC DNA]</scope>
    <source>
        <strain evidence="2">PML1(12)</strain>
    </source>
</reference>
<gene>
    <name evidence="1" type="ORF">EOS_17755</name>
</gene>
<dbReference type="Proteomes" id="UP000035963">
    <property type="component" value="Unassembled WGS sequence"/>
</dbReference>